<dbReference type="OrthoDB" id="771105at2759"/>
<evidence type="ECO:0000313" key="3">
    <source>
        <dbReference type="Proteomes" id="UP000325577"/>
    </source>
</evidence>
<sequence length="253" mass="29306">MVQQRSRVCPFLSQAVHLNEDFGHPPGRTAMAMLEWRMKQRSKERRMVQKEQKGRKKTVAKEIKSTKAVGKERKRKERREEEKREEKLLRLRKASCAPIISSGVVKVIFCDGRLEIYTRPVKAAELMLENPGQFVCDSCHLEVSNRIPGLSADEELERRHVYFLLPMEMLYSVLTNEELNSLTHRASKALKHGTLNFTKIFPVLGDFCIFPSEAKTLDTPDQGNPEPIERYSRQRSWMPALETIVETSPRRLL</sequence>
<dbReference type="Proteomes" id="UP000325577">
    <property type="component" value="Linkage Group LG13"/>
</dbReference>
<accession>A0A5J5BE17</accession>
<name>A0A5J5BE17_9ASTE</name>
<dbReference type="AlphaFoldDB" id="A0A5J5BE17"/>
<evidence type="ECO:0000256" key="1">
    <source>
        <dbReference type="SAM" id="MobiDB-lite"/>
    </source>
</evidence>
<gene>
    <name evidence="2" type="ORF">F0562_025318</name>
</gene>
<reference evidence="2 3" key="1">
    <citation type="submission" date="2019-09" db="EMBL/GenBank/DDBJ databases">
        <title>A chromosome-level genome assembly of the Chinese tupelo Nyssa sinensis.</title>
        <authorList>
            <person name="Yang X."/>
            <person name="Kang M."/>
            <person name="Yang Y."/>
            <person name="Xiong H."/>
            <person name="Wang M."/>
            <person name="Zhang Z."/>
            <person name="Wang Z."/>
            <person name="Wu H."/>
            <person name="Ma T."/>
            <person name="Liu J."/>
            <person name="Xi Z."/>
        </authorList>
    </citation>
    <scope>NUCLEOTIDE SEQUENCE [LARGE SCALE GENOMIC DNA]</scope>
    <source>
        <strain evidence="2">J267</strain>
        <tissue evidence="2">Leaf</tissue>
    </source>
</reference>
<keyword evidence="3" id="KW-1185">Reference proteome</keyword>
<proteinExistence type="predicted"/>
<feature type="region of interest" description="Disordered" evidence="1">
    <location>
        <begin position="42"/>
        <end position="85"/>
    </location>
</feature>
<dbReference type="InterPro" id="IPR025322">
    <property type="entry name" value="PADRE_dom"/>
</dbReference>
<feature type="compositionally biased region" description="Basic and acidic residues" evidence="1">
    <location>
        <begin position="59"/>
        <end position="71"/>
    </location>
</feature>
<protein>
    <submittedName>
        <fullName evidence="2">Uncharacterized protein</fullName>
    </submittedName>
</protein>
<organism evidence="2 3">
    <name type="scientific">Nyssa sinensis</name>
    <dbReference type="NCBI Taxonomy" id="561372"/>
    <lineage>
        <taxon>Eukaryota</taxon>
        <taxon>Viridiplantae</taxon>
        <taxon>Streptophyta</taxon>
        <taxon>Embryophyta</taxon>
        <taxon>Tracheophyta</taxon>
        <taxon>Spermatophyta</taxon>
        <taxon>Magnoliopsida</taxon>
        <taxon>eudicotyledons</taxon>
        <taxon>Gunneridae</taxon>
        <taxon>Pentapetalae</taxon>
        <taxon>asterids</taxon>
        <taxon>Cornales</taxon>
        <taxon>Nyssaceae</taxon>
        <taxon>Nyssa</taxon>
    </lineage>
</organism>
<dbReference type="PANTHER" id="PTHR33052">
    <property type="entry name" value="DUF4228 DOMAIN PROTEIN-RELATED"/>
    <property type="match status" value="1"/>
</dbReference>
<evidence type="ECO:0000313" key="2">
    <source>
        <dbReference type="EMBL" id="KAA8541363.1"/>
    </source>
</evidence>
<dbReference type="EMBL" id="CM018036">
    <property type="protein sequence ID" value="KAA8541363.1"/>
    <property type="molecule type" value="Genomic_DNA"/>
</dbReference>
<dbReference type="Pfam" id="PF14009">
    <property type="entry name" value="PADRE"/>
    <property type="match status" value="1"/>
</dbReference>